<accession>A0A0A9G4I2</accession>
<proteinExistence type="predicted"/>
<dbReference type="AlphaFoldDB" id="A0A0A9G4I2"/>
<dbReference type="EMBL" id="GBRH01179512">
    <property type="protein sequence ID" value="JAE18384.1"/>
    <property type="molecule type" value="Transcribed_RNA"/>
</dbReference>
<name>A0A0A9G4I2_ARUDO</name>
<reference evidence="1" key="1">
    <citation type="submission" date="2014-09" db="EMBL/GenBank/DDBJ databases">
        <authorList>
            <person name="Magalhaes I.L.F."/>
            <person name="Oliveira U."/>
            <person name="Santos F.R."/>
            <person name="Vidigal T.H.D.A."/>
            <person name="Brescovit A.D."/>
            <person name="Santos A.J."/>
        </authorList>
    </citation>
    <scope>NUCLEOTIDE SEQUENCE</scope>
    <source>
        <tissue evidence="1">Shoot tissue taken approximately 20 cm above the soil surface</tissue>
    </source>
</reference>
<protein>
    <submittedName>
        <fullName evidence="1">Uncharacterized protein</fullName>
    </submittedName>
</protein>
<reference evidence="1" key="2">
    <citation type="journal article" date="2015" name="Data Brief">
        <title>Shoot transcriptome of the giant reed, Arundo donax.</title>
        <authorList>
            <person name="Barrero R.A."/>
            <person name="Guerrero F.D."/>
            <person name="Moolhuijzen P."/>
            <person name="Goolsby J.A."/>
            <person name="Tidwell J."/>
            <person name="Bellgard S.E."/>
            <person name="Bellgard M.I."/>
        </authorList>
    </citation>
    <scope>NUCLEOTIDE SEQUENCE</scope>
    <source>
        <tissue evidence="1">Shoot tissue taken approximately 20 cm above the soil surface</tissue>
    </source>
</reference>
<organism evidence="1">
    <name type="scientific">Arundo donax</name>
    <name type="common">Giant reed</name>
    <name type="synonym">Donax arundinaceus</name>
    <dbReference type="NCBI Taxonomy" id="35708"/>
    <lineage>
        <taxon>Eukaryota</taxon>
        <taxon>Viridiplantae</taxon>
        <taxon>Streptophyta</taxon>
        <taxon>Embryophyta</taxon>
        <taxon>Tracheophyta</taxon>
        <taxon>Spermatophyta</taxon>
        <taxon>Magnoliopsida</taxon>
        <taxon>Liliopsida</taxon>
        <taxon>Poales</taxon>
        <taxon>Poaceae</taxon>
        <taxon>PACMAD clade</taxon>
        <taxon>Arundinoideae</taxon>
        <taxon>Arundineae</taxon>
        <taxon>Arundo</taxon>
    </lineage>
</organism>
<sequence>MVVLAANEIGEVRRYIRSPGALELTTGSGCREPGEGCRRIWSTSQGRCTGIGVLRLRHRGAQAFRHRDFYASALPCSICNFHFVSCEEHLIFA</sequence>
<evidence type="ECO:0000313" key="1">
    <source>
        <dbReference type="EMBL" id="JAE18384.1"/>
    </source>
</evidence>